<dbReference type="PANTHER" id="PTHR43861">
    <property type="entry name" value="TRANS-ACONITATE 2-METHYLTRANSFERASE-RELATED"/>
    <property type="match status" value="1"/>
</dbReference>
<keyword evidence="2" id="KW-0830">Ubiquinone</keyword>
<dbReference type="EMBL" id="CP036290">
    <property type="protein sequence ID" value="QDU83265.1"/>
    <property type="molecule type" value="Genomic_DNA"/>
</dbReference>
<evidence type="ECO:0000259" key="1">
    <source>
        <dbReference type="Pfam" id="PF08241"/>
    </source>
</evidence>
<dbReference type="GO" id="GO:0061542">
    <property type="term" value="F:3-demethylubiquinol 3-O-methyltransferase activity"/>
    <property type="evidence" value="ECO:0007669"/>
    <property type="project" value="InterPro"/>
</dbReference>
<protein>
    <submittedName>
        <fullName evidence="2">Ubiquinone biosynthesis O-methyltransferase</fullName>
        <ecNumber evidence="2">2.1.1.222</ecNumber>
    </submittedName>
</protein>
<proteinExistence type="predicted"/>
<dbReference type="InterPro" id="IPR013216">
    <property type="entry name" value="Methyltransf_11"/>
</dbReference>
<accession>A0A518CVM4</accession>
<reference evidence="2 3" key="1">
    <citation type="submission" date="2019-02" db="EMBL/GenBank/DDBJ databases">
        <title>Deep-cultivation of Planctomycetes and their phenomic and genomic characterization uncovers novel biology.</title>
        <authorList>
            <person name="Wiegand S."/>
            <person name="Jogler M."/>
            <person name="Boedeker C."/>
            <person name="Pinto D."/>
            <person name="Vollmers J."/>
            <person name="Rivas-Marin E."/>
            <person name="Kohn T."/>
            <person name="Peeters S.H."/>
            <person name="Heuer A."/>
            <person name="Rast P."/>
            <person name="Oberbeckmann S."/>
            <person name="Bunk B."/>
            <person name="Jeske O."/>
            <person name="Meyerdierks A."/>
            <person name="Storesund J.E."/>
            <person name="Kallscheuer N."/>
            <person name="Luecker S."/>
            <person name="Lage O.M."/>
            <person name="Pohl T."/>
            <person name="Merkel B.J."/>
            <person name="Hornburger P."/>
            <person name="Mueller R.-W."/>
            <person name="Bruemmer F."/>
            <person name="Labrenz M."/>
            <person name="Spormann A.M."/>
            <person name="Op den Camp H."/>
            <person name="Overmann J."/>
            <person name="Amann R."/>
            <person name="Jetten M.S.M."/>
            <person name="Mascher T."/>
            <person name="Medema M.H."/>
            <person name="Devos D.P."/>
            <person name="Kaster A.-K."/>
            <person name="Ovreas L."/>
            <person name="Rohde M."/>
            <person name="Galperin M.Y."/>
            <person name="Jogler C."/>
        </authorList>
    </citation>
    <scope>NUCLEOTIDE SEQUENCE [LARGE SCALE GENOMIC DNA]</scope>
    <source>
        <strain evidence="2 3">Pla163</strain>
    </source>
</reference>
<dbReference type="Pfam" id="PF08241">
    <property type="entry name" value="Methyltransf_11"/>
    <property type="match status" value="1"/>
</dbReference>
<evidence type="ECO:0000313" key="2">
    <source>
        <dbReference type="EMBL" id="QDU83265.1"/>
    </source>
</evidence>
<dbReference type="InterPro" id="IPR029063">
    <property type="entry name" value="SAM-dependent_MTases_sf"/>
</dbReference>
<dbReference type="Proteomes" id="UP000319342">
    <property type="component" value="Chromosome"/>
</dbReference>
<dbReference type="GO" id="GO:0032259">
    <property type="term" value="P:methylation"/>
    <property type="evidence" value="ECO:0007669"/>
    <property type="project" value="UniProtKB-KW"/>
</dbReference>
<dbReference type="AlphaFoldDB" id="A0A518CVM4"/>
<organism evidence="2 3">
    <name type="scientific">Rohdeia mirabilis</name>
    <dbReference type="NCBI Taxonomy" id="2528008"/>
    <lineage>
        <taxon>Bacteria</taxon>
        <taxon>Pseudomonadati</taxon>
        <taxon>Planctomycetota</taxon>
        <taxon>Planctomycetia</taxon>
        <taxon>Planctomycetia incertae sedis</taxon>
        <taxon>Rohdeia</taxon>
    </lineage>
</organism>
<dbReference type="GO" id="GO:0010420">
    <property type="term" value="F:polyprenyldihydroxybenzoate methyltransferase activity"/>
    <property type="evidence" value="ECO:0007669"/>
    <property type="project" value="InterPro"/>
</dbReference>
<dbReference type="EC" id="2.1.1.222" evidence="2"/>
<dbReference type="SUPFAM" id="SSF53335">
    <property type="entry name" value="S-adenosyl-L-methionine-dependent methyltransferases"/>
    <property type="match status" value="1"/>
</dbReference>
<keyword evidence="2" id="KW-0489">Methyltransferase</keyword>
<feature type="domain" description="Methyltransferase type 11" evidence="1">
    <location>
        <begin position="53"/>
        <end position="148"/>
    </location>
</feature>
<keyword evidence="2" id="KW-0808">Transferase</keyword>
<gene>
    <name evidence="2" type="primary">ubiG</name>
    <name evidence="2" type="ORF">Pla163_03630</name>
</gene>
<evidence type="ECO:0000313" key="3">
    <source>
        <dbReference type="Proteomes" id="UP000319342"/>
    </source>
</evidence>
<dbReference type="Gene3D" id="3.40.50.150">
    <property type="entry name" value="Vaccinia Virus protein VP39"/>
    <property type="match status" value="1"/>
</dbReference>
<sequence>MANDLELYERHADEWWDPSSPVFRSLRATKALHIEILDELIEQELGGRAPFAVDLGCGGGLLAVPISRHTDHMVGIDRSGASVAAANREARRTGASCHFVRGDVADVPLASGIADLVVLSDVVEHVPDPERVVREAARLLRPGGIVFVNTLARTLRAHLLAVTFAEGVGLVPRGTHDPKMFVLPEDLIRMADGAGLELVRLEGEAPMIRRTLRTWAIHLRRSSNVAVSYNATFRRRAD</sequence>
<dbReference type="GO" id="GO:0102208">
    <property type="term" value="F:2-polyprenyl-6-hydroxyphenol methylase activity"/>
    <property type="evidence" value="ECO:0007669"/>
    <property type="project" value="UniProtKB-EC"/>
</dbReference>
<dbReference type="InterPro" id="IPR010233">
    <property type="entry name" value="UbiG_MeTrfase"/>
</dbReference>
<keyword evidence="3" id="KW-1185">Reference proteome</keyword>
<dbReference type="NCBIfam" id="TIGR01983">
    <property type="entry name" value="UbiG"/>
    <property type="match status" value="1"/>
</dbReference>
<name>A0A518CVM4_9BACT</name>
<dbReference type="CDD" id="cd02440">
    <property type="entry name" value="AdoMet_MTases"/>
    <property type="match status" value="1"/>
</dbReference>